<gene>
    <name evidence="9" type="ORF">GCM10009755_23720</name>
</gene>
<evidence type="ECO:0000256" key="2">
    <source>
        <dbReference type="ARBA" id="ARBA00007812"/>
    </source>
</evidence>
<dbReference type="PROSITE" id="PS00187">
    <property type="entry name" value="TPP_ENZYMES"/>
    <property type="match status" value="1"/>
</dbReference>
<evidence type="ECO:0000313" key="9">
    <source>
        <dbReference type="EMBL" id="GAA2011620.1"/>
    </source>
</evidence>
<keyword evidence="10" id="KW-1185">Reference proteome</keyword>
<dbReference type="InterPro" id="IPR011766">
    <property type="entry name" value="TPP_enzyme_TPP-bd"/>
</dbReference>
<dbReference type="PANTHER" id="PTHR18968">
    <property type="entry name" value="THIAMINE PYROPHOSPHATE ENZYMES"/>
    <property type="match status" value="1"/>
</dbReference>
<dbReference type="PANTHER" id="PTHR18968:SF13">
    <property type="entry name" value="ACETOLACTATE SYNTHASE CATALYTIC SUBUNIT, MITOCHONDRIAL"/>
    <property type="match status" value="1"/>
</dbReference>
<evidence type="ECO:0000256" key="4">
    <source>
        <dbReference type="RuleBase" id="RU362132"/>
    </source>
</evidence>
<dbReference type="InterPro" id="IPR012000">
    <property type="entry name" value="Thiamin_PyroP_enz_cen_dom"/>
</dbReference>
<dbReference type="InterPro" id="IPR012001">
    <property type="entry name" value="Thiamin_PyroP_enz_TPP-bd_dom"/>
</dbReference>
<evidence type="ECO:0000259" key="6">
    <source>
        <dbReference type="Pfam" id="PF00205"/>
    </source>
</evidence>
<name>A0ABN2TJF1_9MICO</name>
<proteinExistence type="inferred from homology"/>
<evidence type="ECO:0000256" key="5">
    <source>
        <dbReference type="SAM" id="MobiDB-lite"/>
    </source>
</evidence>
<evidence type="ECO:0000259" key="8">
    <source>
        <dbReference type="Pfam" id="PF02776"/>
    </source>
</evidence>
<dbReference type="SUPFAM" id="SSF52518">
    <property type="entry name" value="Thiamin diphosphate-binding fold (THDP-binding)"/>
    <property type="match status" value="2"/>
</dbReference>
<dbReference type="Pfam" id="PF00205">
    <property type="entry name" value="TPP_enzyme_M"/>
    <property type="match status" value="1"/>
</dbReference>
<dbReference type="InterPro" id="IPR000399">
    <property type="entry name" value="TPP-bd_CS"/>
</dbReference>
<feature type="compositionally biased region" description="Basic and acidic residues" evidence="5">
    <location>
        <begin position="125"/>
        <end position="138"/>
    </location>
</feature>
<dbReference type="Gene3D" id="3.40.50.1220">
    <property type="entry name" value="TPP-binding domain"/>
    <property type="match status" value="1"/>
</dbReference>
<feature type="region of interest" description="Disordered" evidence="5">
    <location>
        <begin position="1"/>
        <end position="21"/>
    </location>
</feature>
<dbReference type="Pfam" id="PF02775">
    <property type="entry name" value="TPP_enzyme_C"/>
    <property type="match status" value="1"/>
</dbReference>
<evidence type="ECO:0000256" key="3">
    <source>
        <dbReference type="ARBA" id="ARBA00023052"/>
    </source>
</evidence>
<evidence type="ECO:0000313" key="10">
    <source>
        <dbReference type="Proteomes" id="UP001500755"/>
    </source>
</evidence>
<dbReference type="CDD" id="cd07035">
    <property type="entry name" value="TPP_PYR_POX_like"/>
    <property type="match status" value="1"/>
</dbReference>
<dbReference type="SUPFAM" id="SSF52467">
    <property type="entry name" value="DHS-like NAD/FAD-binding domain"/>
    <property type="match status" value="1"/>
</dbReference>
<dbReference type="CDD" id="cd00568">
    <property type="entry name" value="TPP_enzymes"/>
    <property type="match status" value="1"/>
</dbReference>
<dbReference type="Proteomes" id="UP001500755">
    <property type="component" value="Unassembled WGS sequence"/>
</dbReference>
<feature type="domain" description="Thiamine pyrophosphate enzyme TPP-binding" evidence="7">
    <location>
        <begin position="453"/>
        <end position="585"/>
    </location>
</feature>
<dbReference type="Gene3D" id="3.40.50.970">
    <property type="match status" value="2"/>
</dbReference>
<comment type="similarity">
    <text evidence="2 4">Belongs to the TPP enzyme family.</text>
</comment>
<feature type="domain" description="Thiamine pyrophosphate enzyme N-terminal TPP-binding" evidence="8">
    <location>
        <begin position="26"/>
        <end position="139"/>
    </location>
</feature>
<evidence type="ECO:0000259" key="7">
    <source>
        <dbReference type="Pfam" id="PF02775"/>
    </source>
</evidence>
<dbReference type="InterPro" id="IPR029035">
    <property type="entry name" value="DHS-like_NAD/FAD-binding_dom"/>
</dbReference>
<feature type="domain" description="Thiamine pyrophosphate enzyme central" evidence="6">
    <location>
        <begin position="217"/>
        <end position="342"/>
    </location>
</feature>
<dbReference type="InterPro" id="IPR045229">
    <property type="entry name" value="TPP_enz"/>
</dbReference>
<comment type="cofactor">
    <cofactor evidence="1">
        <name>thiamine diphosphate</name>
        <dbReference type="ChEBI" id="CHEBI:58937"/>
    </cofactor>
</comment>
<sequence>MLSVPSPENPAENPTHGAVDLSSESLGSHVVRCLAAHGVSTVFGIPGTHNIEVYRGLTTHGLRHVSTRHEQGAVYAADAYARTGTGPGIVVTTSGPGLTNALTGLANAHADSVPVLVISPGASRGTERRDTGDLHETRDQRAGAAAFVQDSIRVETKAQVTRAIEEIFHSWATARPRPFHLEIPLDVIGDPCATEDPADYAVRPWLPAATQPSPGTLARAAEVVRASARPLVIAGGGAADGAPDLVELAEHLGAPVYTTSQGKGTIPETHPLSAGVLSGGFVDVAPLHEADVVLAIGTEFKDAKYLAPDATVVRFDIDAKQLHSQRRADLPVLGDAATSVFDFLRALEAAEGAADGRAEPLPDLPDAVLQDALGAMAAEVGSASADLPAPRTPEDRAAWVARVREDALARLAPVLEEFGVLHAALVPALGDDVVFTGDSSQVSYSGTALVPLLTEPRRFLTTDGYATLGYALPAAIGAKIARPEADVVCLVGDGAFVFSVQELLTAAQEGLGLAVVVYDNHGYREILGNMTDAGVPPIGVDFGGPDYAALATAMHCGFAAPQKPEELSAAVHDAVHGDRPVLIHVTEQVVGGW</sequence>
<dbReference type="InterPro" id="IPR029061">
    <property type="entry name" value="THDP-binding"/>
</dbReference>
<keyword evidence="3 4" id="KW-0786">Thiamine pyrophosphate</keyword>
<reference evidence="9 10" key="1">
    <citation type="journal article" date="2019" name="Int. J. Syst. Evol. Microbiol.">
        <title>The Global Catalogue of Microorganisms (GCM) 10K type strain sequencing project: providing services to taxonomists for standard genome sequencing and annotation.</title>
        <authorList>
            <consortium name="The Broad Institute Genomics Platform"/>
            <consortium name="The Broad Institute Genome Sequencing Center for Infectious Disease"/>
            <person name="Wu L."/>
            <person name="Ma J."/>
        </authorList>
    </citation>
    <scope>NUCLEOTIDE SEQUENCE [LARGE SCALE GENOMIC DNA]</scope>
    <source>
        <strain evidence="9 10">JCM 14546</strain>
    </source>
</reference>
<comment type="caution">
    <text evidence="9">The sequence shown here is derived from an EMBL/GenBank/DDBJ whole genome shotgun (WGS) entry which is preliminary data.</text>
</comment>
<dbReference type="RefSeq" id="WP_344309971.1">
    <property type="nucleotide sequence ID" value="NZ_BAAANO010000023.1"/>
</dbReference>
<accession>A0ABN2TJF1</accession>
<dbReference type="EMBL" id="BAAANO010000023">
    <property type="protein sequence ID" value="GAA2011620.1"/>
    <property type="molecule type" value="Genomic_DNA"/>
</dbReference>
<dbReference type="Pfam" id="PF02776">
    <property type="entry name" value="TPP_enzyme_N"/>
    <property type="match status" value="1"/>
</dbReference>
<feature type="region of interest" description="Disordered" evidence="5">
    <location>
        <begin position="119"/>
        <end position="138"/>
    </location>
</feature>
<protein>
    <submittedName>
        <fullName evidence="9">5-guanidino-2-oxopentanoate decarboxylase</fullName>
    </submittedName>
</protein>
<organism evidence="9 10">
    <name type="scientific">Brevibacterium samyangense</name>
    <dbReference type="NCBI Taxonomy" id="366888"/>
    <lineage>
        <taxon>Bacteria</taxon>
        <taxon>Bacillati</taxon>
        <taxon>Actinomycetota</taxon>
        <taxon>Actinomycetes</taxon>
        <taxon>Micrococcales</taxon>
        <taxon>Brevibacteriaceae</taxon>
        <taxon>Brevibacterium</taxon>
    </lineage>
</organism>
<evidence type="ECO:0000256" key="1">
    <source>
        <dbReference type="ARBA" id="ARBA00001964"/>
    </source>
</evidence>